<evidence type="ECO:0000313" key="1">
    <source>
        <dbReference type="EMBL" id="EKC54736.1"/>
    </source>
</evidence>
<dbReference type="AlphaFoldDB" id="K1T5Q6"/>
<reference evidence="1" key="1">
    <citation type="journal article" date="2013" name="Environ. Microbiol.">
        <title>Microbiota from the distal guts of lean and obese adolescents exhibit partial functional redundancy besides clear differences in community structure.</title>
        <authorList>
            <person name="Ferrer M."/>
            <person name="Ruiz A."/>
            <person name="Lanza F."/>
            <person name="Haange S.B."/>
            <person name="Oberbach A."/>
            <person name="Till H."/>
            <person name="Bargiela R."/>
            <person name="Campoy C."/>
            <person name="Segura M.T."/>
            <person name="Richter M."/>
            <person name="von Bergen M."/>
            <person name="Seifert J."/>
            <person name="Suarez A."/>
        </authorList>
    </citation>
    <scope>NUCLEOTIDE SEQUENCE</scope>
</reference>
<accession>K1T5Q6</accession>
<proteinExistence type="predicted"/>
<organism evidence="1">
    <name type="scientific">human gut metagenome</name>
    <dbReference type="NCBI Taxonomy" id="408170"/>
    <lineage>
        <taxon>unclassified sequences</taxon>
        <taxon>metagenomes</taxon>
        <taxon>organismal metagenomes</taxon>
    </lineage>
</organism>
<dbReference type="EMBL" id="AJWZ01008221">
    <property type="protein sequence ID" value="EKC54736.1"/>
    <property type="molecule type" value="Genomic_DNA"/>
</dbReference>
<gene>
    <name evidence="1" type="ORF">OBE_11916</name>
</gene>
<feature type="non-terminal residue" evidence="1">
    <location>
        <position position="1"/>
    </location>
</feature>
<comment type="caution">
    <text evidence="1">The sequence shown here is derived from an EMBL/GenBank/DDBJ whole genome shotgun (WGS) entry which is preliminary data.</text>
</comment>
<sequence>DYTADVMEIMTRFRQEHGIIYPEEE</sequence>
<protein>
    <submittedName>
        <fullName evidence="1">Uncharacterized protein</fullName>
    </submittedName>
</protein>
<name>K1T5Q6_9ZZZZ</name>